<evidence type="ECO:0000256" key="3">
    <source>
        <dbReference type="ARBA" id="ARBA00022692"/>
    </source>
</evidence>
<name>A0ABR3FP23_9AGAR</name>
<evidence type="ECO:0000313" key="9">
    <source>
        <dbReference type="EMBL" id="KAL0577012.1"/>
    </source>
</evidence>
<gene>
    <name evidence="9" type="primary">KHA1_2</name>
    <name evidence="9" type="ORF">V5O48_004986</name>
</gene>
<dbReference type="Proteomes" id="UP001465976">
    <property type="component" value="Unassembled WGS sequence"/>
</dbReference>
<keyword evidence="6 7" id="KW-0472">Membrane</keyword>
<feature type="transmembrane region" description="Helical" evidence="7">
    <location>
        <begin position="90"/>
        <end position="123"/>
    </location>
</feature>
<dbReference type="Gene3D" id="1.20.1530.20">
    <property type="match status" value="1"/>
</dbReference>
<organism evidence="9 10">
    <name type="scientific">Marasmius crinis-equi</name>
    <dbReference type="NCBI Taxonomy" id="585013"/>
    <lineage>
        <taxon>Eukaryota</taxon>
        <taxon>Fungi</taxon>
        <taxon>Dikarya</taxon>
        <taxon>Basidiomycota</taxon>
        <taxon>Agaricomycotina</taxon>
        <taxon>Agaricomycetes</taxon>
        <taxon>Agaricomycetidae</taxon>
        <taxon>Agaricales</taxon>
        <taxon>Marasmiineae</taxon>
        <taxon>Marasmiaceae</taxon>
        <taxon>Marasmius</taxon>
    </lineage>
</organism>
<feature type="domain" description="Cation/H+ exchanger transmembrane" evidence="8">
    <location>
        <begin position="89"/>
        <end position="144"/>
    </location>
</feature>
<evidence type="ECO:0000256" key="6">
    <source>
        <dbReference type="ARBA" id="ARBA00023136"/>
    </source>
</evidence>
<keyword evidence="10" id="KW-1185">Reference proteome</keyword>
<keyword evidence="2" id="KW-0813">Transport</keyword>
<evidence type="ECO:0000256" key="4">
    <source>
        <dbReference type="ARBA" id="ARBA00022989"/>
    </source>
</evidence>
<dbReference type="InterPro" id="IPR050794">
    <property type="entry name" value="CPA2_transporter"/>
</dbReference>
<dbReference type="EMBL" id="JBAHYK010000184">
    <property type="protein sequence ID" value="KAL0577012.1"/>
    <property type="molecule type" value="Genomic_DNA"/>
</dbReference>
<keyword evidence="4 7" id="KW-1133">Transmembrane helix</keyword>
<dbReference type="PANTHER" id="PTHR32468">
    <property type="entry name" value="CATION/H + ANTIPORTER"/>
    <property type="match status" value="1"/>
</dbReference>
<keyword evidence="3 7" id="KW-0812">Transmembrane</keyword>
<protein>
    <submittedName>
        <fullName evidence="9">K(+)/H(+) antiporter</fullName>
    </submittedName>
</protein>
<feature type="transmembrane region" description="Helical" evidence="7">
    <location>
        <begin position="43"/>
        <end position="70"/>
    </location>
</feature>
<evidence type="ECO:0000256" key="2">
    <source>
        <dbReference type="ARBA" id="ARBA00022448"/>
    </source>
</evidence>
<feature type="transmembrane region" description="Helical" evidence="7">
    <location>
        <begin position="12"/>
        <end position="31"/>
    </location>
</feature>
<sequence>MDSNAVNFTHFILFTGVAYTTTAFPILCRILTKLKLLDTTVGVVVLSAGVAKGIIGWTLLALSVALVNHALRWLGKKTGSIEAGHLTMVYMAPIIIFVFTSAFVADIIGVHVIFGAFIVGLAVPRDGGLAIALTEKLEDMVAIILLP</sequence>
<proteinExistence type="predicted"/>
<dbReference type="Pfam" id="PF00999">
    <property type="entry name" value="Na_H_Exchanger"/>
    <property type="match status" value="1"/>
</dbReference>
<comment type="caution">
    <text evidence="9">The sequence shown here is derived from an EMBL/GenBank/DDBJ whole genome shotgun (WGS) entry which is preliminary data.</text>
</comment>
<comment type="subcellular location">
    <subcellularLocation>
        <location evidence="1">Membrane</location>
        <topology evidence="1">Multi-pass membrane protein</topology>
    </subcellularLocation>
</comment>
<evidence type="ECO:0000256" key="7">
    <source>
        <dbReference type="SAM" id="Phobius"/>
    </source>
</evidence>
<dbReference type="InterPro" id="IPR038770">
    <property type="entry name" value="Na+/solute_symporter_sf"/>
</dbReference>
<accession>A0ABR3FP23</accession>
<evidence type="ECO:0000256" key="1">
    <source>
        <dbReference type="ARBA" id="ARBA00004141"/>
    </source>
</evidence>
<evidence type="ECO:0000259" key="8">
    <source>
        <dbReference type="Pfam" id="PF00999"/>
    </source>
</evidence>
<dbReference type="InterPro" id="IPR006153">
    <property type="entry name" value="Cation/H_exchanger_TM"/>
</dbReference>
<reference evidence="9 10" key="1">
    <citation type="submission" date="2024-02" db="EMBL/GenBank/DDBJ databases">
        <title>A draft genome for the cacao thread blight pathogen Marasmius crinis-equi.</title>
        <authorList>
            <person name="Cohen S.P."/>
            <person name="Baruah I.K."/>
            <person name="Amoako-Attah I."/>
            <person name="Bukari Y."/>
            <person name="Meinhardt L.W."/>
            <person name="Bailey B.A."/>
        </authorList>
    </citation>
    <scope>NUCLEOTIDE SEQUENCE [LARGE SCALE GENOMIC DNA]</scope>
    <source>
        <strain evidence="9 10">GH-76</strain>
    </source>
</reference>
<evidence type="ECO:0000313" key="10">
    <source>
        <dbReference type="Proteomes" id="UP001465976"/>
    </source>
</evidence>
<evidence type="ECO:0000256" key="5">
    <source>
        <dbReference type="ARBA" id="ARBA00023065"/>
    </source>
</evidence>
<keyword evidence="5" id="KW-0406">Ion transport</keyword>
<dbReference type="PANTHER" id="PTHR32468:SF0">
    <property type="entry name" value="K(+)_H(+) ANTIPORTER 1"/>
    <property type="match status" value="1"/>
</dbReference>